<dbReference type="EMBL" id="FNLO01000007">
    <property type="protein sequence ID" value="SDV49215.1"/>
    <property type="molecule type" value="Genomic_DNA"/>
</dbReference>
<dbReference type="Proteomes" id="UP000243719">
    <property type="component" value="Unassembled WGS sequence"/>
</dbReference>
<dbReference type="RefSeq" id="WP_091908982.1">
    <property type="nucleotide sequence ID" value="NZ_FNLO01000007.1"/>
</dbReference>
<accession>A0A1H2PQW6</accession>
<keyword evidence="2" id="KW-1185">Reference proteome</keyword>
<protein>
    <submittedName>
        <fullName evidence="1">Uncharacterized protein</fullName>
    </submittedName>
</protein>
<organism evidence="1 2">
    <name type="scientific">Chitinasiproducens palmae</name>
    <dbReference type="NCBI Taxonomy" id="1770053"/>
    <lineage>
        <taxon>Bacteria</taxon>
        <taxon>Pseudomonadati</taxon>
        <taxon>Pseudomonadota</taxon>
        <taxon>Betaproteobacteria</taxon>
        <taxon>Burkholderiales</taxon>
        <taxon>Burkholderiaceae</taxon>
        <taxon>Chitinasiproducens</taxon>
    </lineage>
</organism>
<name>A0A1H2PQW6_9BURK</name>
<dbReference type="OrthoDB" id="9094090at2"/>
<proteinExistence type="predicted"/>
<evidence type="ECO:0000313" key="1">
    <source>
        <dbReference type="EMBL" id="SDV49215.1"/>
    </source>
</evidence>
<dbReference type="STRING" id="1770053.SAMN05216551_107158"/>
<sequence>MSKSKKPRRPYDPNRWLRRVEEGQQRRRGACLLSNGQVIDIGIGCRLALDTMRHGGDEASWYTLAAALNMSLILCERGIGEDYLPTIIAGQEALMRIKARANTCGSWAMDGAGRQVIETAIAVHEGHIEGCTHGEVRGAIGEVERRMTAGDVFEEAA</sequence>
<gene>
    <name evidence="1" type="ORF">SAMN05216551_107158</name>
</gene>
<reference evidence="2" key="1">
    <citation type="submission" date="2016-09" db="EMBL/GenBank/DDBJ databases">
        <authorList>
            <person name="Varghese N."/>
            <person name="Submissions S."/>
        </authorList>
    </citation>
    <scope>NUCLEOTIDE SEQUENCE [LARGE SCALE GENOMIC DNA]</scope>
    <source>
        <strain evidence="2">JS23</strain>
    </source>
</reference>
<evidence type="ECO:0000313" key="2">
    <source>
        <dbReference type="Proteomes" id="UP000243719"/>
    </source>
</evidence>
<dbReference type="AlphaFoldDB" id="A0A1H2PQW6"/>